<evidence type="ECO:0000256" key="2">
    <source>
        <dbReference type="ARBA" id="ARBA00010989"/>
    </source>
</evidence>
<dbReference type="AlphaFoldDB" id="A0ABD0JK07"/>
<dbReference type="InterPro" id="IPR036188">
    <property type="entry name" value="FAD/NAD-bd_sf"/>
</dbReference>
<name>A0ABD0JK07_9CAEN</name>
<comment type="similarity">
    <text evidence="2">Belongs to the MSOX/MTOX family.</text>
</comment>
<gene>
    <name evidence="7" type="ORF">BaRGS_00033525</name>
</gene>
<evidence type="ECO:0000313" key="8">
    <source>
        <dbReference type="Proteomes" id="UP001519460"/>
    </source>
</evidence>
<dbReference type="Gene3D" id="3.50.50.60">
    <property type="entry name" value="FAD/NAD(P)-binding domain"/>
    <property type="match status" value="1"/>
</dbReference>
<dbReference type="SUPFAM" id="SSF51905">
    <property type="entry name" value="FAD/NAD(P)-binding domain"/>
    <property type="match status" value="1"/>
</dbReference>
<keyword evidence="8" id="KW-1185">Reference proteome</keyword>
<dbReference type="Gene3D" id="3.30.9.10">
    <property type="entry name" value="D-Amino Acid Oxidase, subunit A, domain 2"/>
    <property type="match status" value="1"/>
</dbReference>
<keyword evidence="3" id="KW-0285">Flavoprotein</keyword>
<comment type="cofactor">
    <cofactor evidence="1">
        <name>FAD</name>
        <dbReference type="ChEBI" id="CHEBI:57692"/>
    </cofactor>
</comment>
<evidence type="ECO:0000256" key="5">
    <source>
        <dbReference type="ARBA" id="ARBA00023002"/>
    </source>
</evidence>
<dbReference type="PANTHER" id="PTHR10961:SF46">
    <property type="entry name" value="PEROXISOMAL SARCOSINE OXIDASE"/>
    <property type="match status" value="1"/>
</dbReference>
<proteinExistence type="inferred from homology"/>
<dbReference type="EMBL" id="JACVVK020000412">
    <property type="protein sequence ID" value="KAK7475221.1"/>
    <property type="molecule type" value="Genomic_DNA"/>
</dbReference>
<evidence type="ECO:0000256" key="3">
    <source>
        <dbReference type="ARBA" id="ARBA00022630"/>
    </source>
</evidence>
<reference evidence="7 8" key="1">
    <citation type="journal article" date="2023" name="Sci. Data">
        <title>Genome assembly of the Korean intertidal mud-creeper Batillaria attramentaria.</title>
        <authorList>
            <person name="Patra A.K."/>
            <person name="Ho P.T."/>
            <person name="Jun S."/>
            <person name="Lee S.J."/>
            <person name="Kim Y."/>
            <person name="Won Y.J."/>
        </authorList>
    </citation>
    <scope>NUCLEOTIDE SEQUENCE [LARGE SCALE GENOMIC DNA]</scope>
    <source>
        <strain evidence="7">Wonlab-2016</strain>
    </source>
</reference>
<dbReference type="PANTHER" id="PTHR10961">
    <property type="entry name" value="PEROXISOMAL SARCOSINE OXIDASE"/>
    <property type="match status" value="1"/>
</dbReference>
<organism evidence="7 8">
    <name type="scientific">Batillaria attramentaria</name>
    <dbReference type="NCBI Taxonomy" id="370345"/>
    <lineage>
        <taxon>Eukaryota</taxon>
        <taxon>Metazoa</taxon>
        <taxon>Spiralia</taxon>
        <taxon>Lophotrochozoa</taxon>
        <taxon>Mollusca</taxon>
        <taxon>Gastropoda</taxon>
        <taxon>Caenogastropoda</taxon>
        <taxon>Sorbeoconcha</taxon>
        <taxon>Cerithioidea</taxon>
        <taxon>Batillariidae</taxon>
        <taxon>Batillaria</taxon>
    </lineage>
</organism>
<sequence length="335" mass="37389">MATSTVSYDVIVVGAGIEGSSAAYHLVKHGQETLLLEQSRITRYAYPEDYYTHMMLDAFPMWDTLQTEARVNFFKQCGVINLGPTNGQFLRSVSTAMSRHGMEYHVIHPADLRVQYPMLQYPINYGAVLDPKGGILRADRALAAVQSVFKMKGGVLRDGEQVKDIVPGEPWVTVTTSKGSYRAKKIVIATGPWTAKLLQPLGLRLPLRPVRITVCYWRENREGALSAERFPCLLDDGGEDAGGGFHVYGLPSEEYPGYVKVCLHTGPDIDPDQRDSADDTWVRERITKYVRRHLPWLHGDPGIVESCIYTNTPDANPVIDTHPRWKNIVIAAGFS</sequence>
<dbReference type="SUPFAM" id="SSF54373">
    <property type="entry name" value="FAD-linked reductases, C-terminal domain"/>
    <property type="match status" value="1"/>
</dbReference>
<evidence type="ECO:0000313" key="7">
    <source>
        <dbReference type="EMBL" id="KAK7475221.1"/>
    </source>
</evidence>
<dbReference type="InterPro" id="IPR045170">
    <property type="entry name" value="MTOX"/>
</dbReference>
<evidence type="ECO:0000256" key="4">
    <source>
        <dbReference type="ARBA" id="ARBA00022827"/>
    </source>
</evidence>
<feature type="non-terminal residue" evidence="7">
    <location>
        <position position="335"/>
    </location>
</feature>
<evidence type="ECO:0000256" key="1">
    <source>
        <dbReference type="ARBA" id="ARBA00001974"/>
    </source>
</evidence>
<evidence type="ECO:0000259" key="6">
    <source>
        <dbReference type="Pfam" id="PF01266"/>
    </source>
</evidence>
<keyword evidence="5" id="KW-0560">Oxidoreductase</keyword>
<keyword evidence="4" id="KW-0274">FAD</keyword>
<dbReference type="GO" id="GO:0016491">
    <property type="term" value="F:oxidoreductase activity"/>
    <property type="evidence" value="ECO:0007669"/>
    <property type="project" value="UniProtKB-KW"/>
</dbReference>
<dbReference type="InterPro" id="IPR006076">
    <property type="entry name" value="FAD-dep_OxRdtase"/>
</dbReference>
<protein>
    <recommendedName>
        <fullName evidence="6">FAD dependent oxidoreductase domain-containing protein</fullName>
    </recommendedName>
</protein>
<dbReference type="Proteomes" id="UP001519460">
    <property type="component" value="Unassembled WGS sequence"/>
</dbReference>
<accession>A0ABD0JK07</accession>
<comment type="caution">
    <text evidence="7">The sequence shown here is derived from an EMBL/GenBank/DDBJ whole genome shotgun (WGS) entry which is preliminary data.</text>
</comment>
<dbReference type="Pfam" id="PF01266">
    <property type="entry name" value="DAO"/>
    <property type="match status" value="1"/>
</dbReference>
<feature type="domain" description="FAD dependent oxidoreductase" evidence="6">
    <location>
        <begin position="9"/>
        <end position="335"/>
    </location>
</feature>